<dbReference type="Proteomes" id="UP000775877">
    <property type="component" value="Unassembled WGS sequence"/>
</dbReference>
<evidence type="ECO:0008006" key="3">
    <source>
        <dbReference type="Google" id="ProtNLM"/>
    </source>
</evidence>
<dbReference type="EMBL" id="JAGQLJ010000148">
    <property type="protein sequence ID" value="MCA9381645.1"/>
    <property type="molecule type" value="Genomic_DNA"/>
</dbReference>
<protein>
    <recommendedName>
        <fullName evidence="3">PH domain-containing protein</fullName>
    </recommendedName>
</protein>
<dbReference type="AlphaFoldDB" id="A0A955RHS6"/>
<evidence type="ECO:0000313" key="2">
    <source>
        <dbReference type="Proteomes" id="UP000775877"/>
    </source>
</evidence>
<feature type="non-terminal residue" evidence="1">
    <location>
        <position position="1"/>
    </location>
</feature>
<sequence length="117" mass="13785">YLILLICFYSLIFTNVFKDFFDWYYDPYIITNQRVIHYEFKPFSRYEVKETELVSIENVTEVSAGLIAGLWGYGTLTVSTEAHDELFIFKRVPNPTKVRDILIDLTRVARKYDGGPR</sequence>
<name>A0A955RHS6_9BACT</name>
<gene>
    <name evidence="1" type="ORF">KC678_05245</name>
</gene>
<reference evidence="1" key="2">
    <citation type="journal article" date="2021" name="Microbiome">
        <title>Successional dynamics and alternative stable states in a saline activated sludge microbial community over 9 years.</title>
        <authorList>
            <person name="Wang Y."/>
            <person name="Ye J."/>
            <person name="Ju F."/>
            <person name="Liu L."/>
            <person name="Boyd J.A."/>
            <person name="Deng Y."/>
            <person name="Parks D.H."/>
            <person name="Jiang X."/>
            <person name="Yin X."/>
            <person name="Woodcroft B.J."/>
            <person name="Tyson G.W."/>
            <person name="Hugenholtz P."/>
            <person name="Polz M.F."/>
            <person name="Zhang T."/>
        </authorList>
    </citation>
    <scope>NUCLEOTIDE SEQUENCE</scope>
    <source>
        <strain evidence="1">HKST-UBA13</strain>
    </source>
</reference>
<reference evidence="1" key="1">
    <citation type="submission" date="2020-04" db="EMBL/GenBank/DDBJ databases">
        <authorList>
            <person name="Zhang T."/>
        </authorList>
    </citation>
    <scope>NUCLEOTIDE SEQUENCE</scope>
    <source>
        <strain evidence="1">HKST-UBA13</strain>
    </source>
</reference>
<proteinExistence type="predicted"/>
<accession>A0A955RHS6</accession>
<comment type="caution">
    <text evidence="1">The sequence shown here is derived from an EMBL/GenBank/DDBJ whole genome shotgun (WGS) entry which is preliminary data.</text>
</comment>
<evidence type="ECO:0000313" key="1">
    <source>
        <dbReference type="EMBL" id="MCA9381645.1"/>
    </source>
</evidence>
<organism evidence="1 2">
    <name type="scientific">Candidatus Dojkabacteria bacterium</name>
    <dbReference type="NCBI Taxonomy" id="2099670"/>
    <lineage>
        <taxon>Bacteria</taxon>
        <taxon>Candidatus Dojkabacteria</taxon>
    </lineage>
</organism>